<sequence>MSQATNSQVAERISSLGQAKQYILLGELLQSLSSQALYTIAEEDLDESASQADTSSGSGSSNATTGFAATTQLMFKGGSALIESGRVADGERVLGTVASACVSQICEEDPQGHERDRKWAAVGDQLLEVLPQLGARAIIDTSFRILAELKTSGSTPAALQGLLPMLLDALGAVGSVEIVGSEIGRGVEAGGSITRTGAELKAYWVECACAYRWAPQASVAVSAVLREIALGPGLAEMVAARMLRQLHVVGLAELPPMVAQLLLFARGGGRQQILGGIFALFDALDARESAGAAADSGRWRALGDAEGAAMLHFTYSVKQDFELGDALVAHARAGIEAGSALAPFACACLLALARIHRFADTVTALLRTHFVRSIHDTLALQATPWAATHLRKNGAAGGRAHERLLGAVVARSAAYGWDQATQALVHVSLATIDHTAAAVRRGTYSARACAVARRVCVGALRASFAAHAFVRGEIIGQVLARAAAASAEPLAQAHGHAGLVGLLRAVTADDLDAVRPFGGRLVDALDATPEAVEQLLAAAAPLVLEDASVRGALVLVLRKALFAHSLSARRAALAGLFALARSIAVALSDCRGAQRRGEALVSALLEVLALVRRCLTQQPEVRALAYERLALLLDQPSARSCAVLLAALGDVFRCEFAKHYCADRAEPAPVRIGLCVSPGSHRVVMPMALFLGCFAKLVRARAALDAGNAAEAAAAAEMADVCARFARAQLEDFGLDAAGDYTLSSGSGLRNHSTCVLVIGCLDACMEHALMHGVAASASSSSSSNTHAGCALLDDPTLAMALFAKLARFSDILSARCLDDRNRRVIGSPQELSLMSLHSAVSVLRLLLPDAAHAAKARASGGLALWSANHQFVRHLLEVALARVQRRLGVAYAGASGSGPGPAFASASASASAAAVAPVPDVALVLEAAYIAFTGAISHYAASATTSADAFDSSALPAYLKSKGLRGRSVSLLCCDLLLACISSLAAHDMLDWLAPTLMRATPDQYQSAATAASLAVDVAVPPLDSTCVDLARLITRLRNAAVVMMARRPMLVKECVSIMTAMHALAVRLTEILPETSPASATATETTAIHSDTDDTSPVEDLQSARTSAYECLRNTAQWSVRIITGTPPADLGLLKGIVALLTLCQPYHTQPLSIDPSSVAPISSAHDSAEIAPLHHLTVTLCRASRILLGAPIPDIEPAMMEMEDPDLEVFTARTVPALLTTITTWLRSELHQVDWAVTQLKLTTKQELAHREPHDTSDLHQSILVERRICLRLTALAHLMKELLVPYLPKISVDAVLRAFQDMHRTLGGLTRVKLGCVELPITESYVDCLALVCSDLNSLAYHMLPDIYGKGSIGDPSGDSPANSKLSKTDNKEKGKLGKGGDSGELSGSSNRSLLA</sequence>
<reference evidence="1" key="1">
    <citation type="submission" date="2022-07" db="EMBL/GenBank/DDBJ databases">
        <title>Phylogenomic reconstructions and comparative analyses of Kickxellomycotina fungi.</title>
        <authorList>
            <person name="Reynolds N.K."/>
            <person name="Stajich J.E."/>
            <person name="Barry K."/>
            <person name="Grigoriev I.V."/>
            <person name="Crous P."/>
            <person name="Smith M.E."/>
        </authorList>
    </citation>
    <scope>NUCLEOTIDE SEQUENCE</scope>
    <source>
        <strain evidence="1">Benny 63K</strain>
    </source>
</reference>
<comment type="caution">
    <text evidence="1">The sequence shown here is derived from an EMBL/GenBank/DDBJ whole genome shotgun (WGS) entry which is preliminary data.</text>
</comment>
<keyword evidence="2" id="KW-1185">Reference proteome</keyword>
<evidence type="ECO:0000313" key="2">
    <source>
        <dbReference type="Proteomes" id="UP001150581"/>
    </source>
</evidence>
<dbReference type="Proteomes" id="UP001150581">
    <property type="component" value="Unassembled WGS sequence"/>
</dbReference>
<protein>
    <submittedName>
        <fullName evidence="1">Uncharacterized protein</fullName>
    </submittedName>
</protein>
<feature type="non-terminal residue" evidence="1">
    <location>
        <position position="1400"/>
    </location>
</feature>
<evidence type="ECO:0000313" key="1">
    <source>
        <dbReference type="EMBL" id="KAJ1898947.1"/>
    </source>
</evidence>
<proteinExistence type="predicted"/>
<name>A0ACC1IQI3_9FUNG</name>
<gene>
    <name evidence="1" type="ORF">LPJ66_002428</name>
</gene>
<dbReference type="EMBL" id="JANBPG010000195">
    <property type="protein sequence ID" value="KAJ1898947.1"/>
    <property type="molecule type" value="Genomic_DNA"/>
</dbReference>
<accession>A0ACC1IQI3</accession>
<organism evidence="1 2">
    <name type="scientific">Kickxella alabastrina</name>
    <dbReference type="NCBI Taxonomy" id="61397"/>
    <lineage>
        <taxon>Eukaryota</taxon>
        <taxon>Fungi</taxon>
        <taxon>Fungi incertae sedis</taxon>
        <taxon>Zoopagomycota</taxon>
        <taxon>Kickxellomycotina</taxon>
        <taxon>Kickxellomycetes</taxon>
        <taxon>Kickxellales</taxon>
        <taxon>Kickxellaceae</taxon>
        <taxon>Kickxella</taxon>
    </lineage>
</organism>